<dbReference type="InterPro" id="IPR043504">
    <property type="entry name" value="Peptidase_S1_PA_chymotrypsin"/>
</dbReference>
<keyword evidence="2" id="KW-0964">Secreted</keyword>
<keyword evidence="10" id="KW-1185">Reference proteome</keyword>
<dbReference type="InterPro" id="IPR018114">
    <property type="entry name" value="TRYPSIN_HIS"/>
</dbReference>
<keyword evidence="6" id="KW-1015">Disulfide bond</keyword>
<dbReference type="InterPro" id="IPR001314">
    <property type="entry name" value="Peptidase_S1A"/>
</dbReference>
<feature type="domain" description="Peptidase S1" evidence="8">
    <location>
        <begin position="9"/>
        <end position="241"/>
    </location>
</feature>
<name>A0ABQ8SEM1_PERAM</name>
<accession>A0ABQ8SEM1</accession>
<dbReference type="CDD" id="cd00190">
    <property type="entry name" value="Tryp_SPc"/>
    <property type="match status" value="1"/>
</dbReference>
<dbReference type="Gene3D" id="2.40.10.10">
    <property type="entry name" value="Trypsin-like serine proteases"/>
    <property type="match status" value="1"/>
</dbReference>
<keyword evidence="5 7" id="KW-0720">Serine protease</keyword>
<dbReference type="InterPro" id="IPR009003">
    <property type="entry name" value="Peptidase_S1_PA"/>
</dbReference>
<dbReference type="InterPro" id="IPR001254">
    <property type="entry name" value="Trypsin_dom"/>
</dbReference>
<comment type="subcellular location">
    <subcellularLocation>
        <location evidence="1">Secreted</location>
    </subcellularLocation>
</comment>
<gene>
    <name evidence="9" type="ORF">ANN_20893</name>
</gene>
<protein>
    <recommendedName>
        <fullName evidence="8">Peptidase S1 domain-containing protein</fullName>
    </recommendedName>
</protein>
<evidence type="ECO:0000256" key="4">
    <source>
        <dbReference type="ARBA" id="ARBA00022801"/>
    </source>
</evidence>
<dbReference type="PANTHER" id="PTHR24264">
    <property type="entry name" value="TRYPSIN-RELATED"/>
    <property type="match status" value="1"/>
</dbReference>
<evidence type="ECO:0000256" key="1">
    <source>
        <dbReference type="ARBA" id="ARBA00004613"/>
    </source>
</evidence>
<proteinExistence type="predicted"/>
<dbReference type="Pfam" id="PF00089">
    <property type="entry name" value="Trypsin"/>
    <property type="match status" value="1"/>
</dbReference>
<dbReference type="EMBL" id="JAJSOF020000029">
    <property type="protein sequence ID" value="KAJ4432275.1"/>
    <property type="molecule type" value="Genomic_DNA"/>
</dbReference>
<evidence type="ECO:0000256" key="3">
    <source>
        <dbReference type="ARBA" id="ARBA00022670"/>
    </source>
</evidence>
<dbReference type="SUPFAM" id="SSF50494">
    <property type="entry name" value="Trypsin-like serine proteases"/>
    <property type="match status" value="1"/>
</dbReference>
<dbReference type="InterPro" id="IPR050127">
    <property type="entry name" value="Serine_Proteases_S1"/>
</dbReference>
<evidence type="ECO:0000256" key="7">
    <source>
        <dbReference type="RuleBase" id="RU363034"/>
    </source>
</evidence>
<sequence length="250" mass="27819">MVNNVGNRIVGGTVTSPHLYPWMVAILNNGKLHCGGSIINDRYILTAGHCLNWNSKEELTVIMGMHDRIAMEEGTERSAEIEKLIVHEAFTSDYLHDTEDIGLIKLKKPIQYSTAIKPVCLPWPESDYTKRTGMVTGWGRTAQNGNPSRFLRKAGVKILLQDDCKNTTVGDHIKDSMLCAYEFDTDACQGDSGGPLVYEMTPGRVEQIGIVSWGIGCARPGIPGIYTKITAYLDWIHHNTQDAVYCTKRF</sequence>
<evidence type="ECO:0000256" key="6">
    <source>
        <dbReference type="ARBA" id="ARBA00023157"/>
    </source>
</evidence>
<organism evidence="9 10">
    <name type="scientific">Periplaneta americana</name>
    <name type="common">American cockroach</name>
    <name type="synonym">Blatta americana</name>
    <dbReference type="NCBI Taxonomy" id="6978"/>
    <lineage>
        <taxon>Eukaryota</taxon>
        <taxon>Metazoa</taxon>
        <taxon>Ecdysozoa</taxon>
        <taxon>Arthropoda</taxon>
        <taxon>Hexapoda</taxon>
        <taxon>Insecta</taxon>
        <taxon>Pterygota</taxon>
        <taxon>Neoptera</taxon>
        <taxon>Polyneoptera</taxon>
        <taxon>Dictyoptera</taxon>
        <taxon>Blattodea</taxon>
        <taxon>Blattoidea</taxon>
        <taxon>Blattidae</taxon>
        <taxon>Blattinae</taxon>
        <taxon>Periplaneta</taxon>
    </lineage>
</organism>
<dbReference type="InterPro" id="IPR033116">
    <property type="entry name" value="TRYPSIN_SER"/>
</dbReference>
<comment type="caution">
    <text evidence="9">The sequence shown here is derived from an EMBL/GenBank/DDBJ whole genome shotgun (WGS) entry which is preliminary data.</text>
</comment>
<dbReference type="PROSITE" id="PS00135">
    <property type="entry name" value="TRYPSIN_SER"/>
    <property type="match status" value="1"/>
</dbReference>
<dbReference type="PRINTS" id="PR00722">
    <property type="entry name" value="CHYMOTRYPSIN"/>
</dbReference>
<evidence type="ECO:0000313" key="10">
    <source>
        <dbReference type="Proteomes" id="UP001148838"/>
    </source>
</evidence>
<dbReference type="Proteomes" id="UP001148838">
    <property type="component" value="Unassembled WGS sequence"/>
</dbReference>
<evidence type="ECO:0000313" key="9">
    <source>
        <dbReference type="EMBL" id="KAJ4432275.1"/>
    </source>
</evidence>
<evidence type="ECO:0000259" key="8">
    <source>
        <dbReference type="PROSITE" id="PS50240"/>
    </source>
</evidence>
<keyword evidence="4 7" id="KW-0378">Hydrolase</keyword>
<dbReference type="PROSITE" id="PS00134">
    <property type="entry name" value="TRYPSIN_HIS"/>
    <property type="match status" value="1"/>
</dbReference>
<dbReference type="SMART" id="SM00020">
    <property type="entry name" value="Tryp_SPc"/>
    <property type="match status" value="1"/>
</dbReference>
<reference evidence="9 10" key="1">
    <citation type="journal article" date="2022" name="Allergy">
        <title>Genome assembly and annotation of Periplaneta americana reveal a comprehensive cockroach allergen profile.</title>
        <authorList>
            <person name="Wang L."/>
            <person name="Xiong Q."/>
            <person name="Saelim N."/>
            <person name="Wang L."/>
            <person name="Nong W."/>
            <person name="Wan A.T."/>
            <person name="Shi M."/>
            <person name="Liu X."/>
            <person name="Cao Q."/>
            <person name="Hui J.H.L."/>
            <person name="Sookrung N."/>
            <person name="Leung T.F."/>
            <person name="Tungtrongchitr A."/>
            <person name="Tsui S.K.W."/>
        </authorList>
    </citation>
    <scope>NUCLEOTIDE SEQUENCE [LARGE SCALE GENOMIC DNA]</scope>
    <source>
        <strain evidence="9">PWHHKU_190912</strain>
    </source>
</reference>
<keyword evidence="3 7" id="KW-0645">Protease</keyword>
<evidence type="ECO:0000256" key="2">
    <source>
        <dbReference type="ARBA" id="ARBA00022525"/>
    </source>
</evidence>
<dbReference type="PROSITE" id="PS50240">
    <property type="entry name" value="TRYPSIN_DOM"/>
    <property type="match status" value="1"/>
</dbReference>
<dbReference type="PANTHER" id="PTHR24264:SF65">
    <property type="entry name" value="SRCR DOMAIN-CONTAINING PROTEIN"/>
    <property type="match status" value="1"/>
</dbReference>
<evidence type="ECO:0000256" key="5">
    <source>
        <dbReference type="ARBA" id="ARBA00022825"/>
    </source>
</evidence>